<dbReference type="PANTHER" id="PTHR43710:SF2">
    <property type="entry name" value="2-HYDROXYACYL-COA LYASE 1"/>
    <property type="match status" value="1"/>
</dbReference>
<dbReference type="InterPro" id="IPR012001">
    <property type="entry name" value="Thiamin_PyroP_enz_TPP-bd_dom"/>
</dbReference>
<comment type="catalytic activity">
    <reaction evidence="10">
        <text>2-hydroxyoctadecanoyl-CoA = heptadecanal + formyl-CoA</text>
        <dbReference type="Rhea" id="RHEA:55196"/>
        <dbReference type="ChEBI" id="CHEBI:57376"/>
        <dbReference type="ChEBI" id="CHEBI:74116"/>
        <dbReference type="ChEBI" id="CHEBI:138631"/>
    </reaction>
    <physiologicalReaction direction="left-to-right" evidence="10">
        <dbReference type="Rhea" id="RHEA:55197"/>
    </physiologicalReaction>
</comment>
<accession>A0A8K0G1Q3</accession>
<feature type="domain" description="Thiamine pyrophosphate enzyme central" evidence="12">
    <location>
        <begin position="194"/>
        <end position="321"/>
    </location>
</feature>
<dbReference type="EC" id="4.1.2.63" evidence="9"/>
<protein>
    <recommendedName>
        <fullName evidence="9">2-hydroxyacyl-CoA lyase</fullName>
        <ecNumber evidence="9">4.1.2.63</ecNumber>
    </recommendedName>
</protein>
<dbReference type="GO" id="GO:0005777">
    <property type="term" value="C:peroxisome"/>
    <property type="evidence" value="ECO:0007669"/>
    <property type="project" value="TreeGrafter"/>
</dbReference>
<comment type="cofactor">
    <cofactor evidence="1">
        <name>thiamine diphosphate</name>
        <dbReference type="ChEBI" id="CHEBI:58937"/>
    </cofactor>
</comment>
<dbReference type="InterPro" id="IPR029035">
    <property type="entry name" value="DHS-like_NAD/FAD-binding_dom"/>
</dbReference>
<evidence type="ECO:0000256" key="6">
    <source>
        <dbReference type="ARBA" id="ARBA00023239"/>
    </source>
</evidence>
<feature type="domain" description="Thiamine pyrophosphate enzyme N-terminal TPP-binding" evidence="14">
    <location>
        <begin position="6"/>
        <end position="121"/>
    </location>
</feature>
<keyword evidence="6" id="KW-0456">Lyase</keyword>
<dbReference type="InterPro" id="IPR029061">
    <property type="entry name" value="THDP-binding"/>
</dbReference>
<evidence type="ECO:0000256" key="10">
    <source>
        <dbReference type="ARBA" id="ARBA00048738"/>
    </source>
</evidence>
<dbReference type="InterPro" id="IPR012000">
    <property type="entry name" value="Thiamin_PyroP_enz_cen_dom"/>
</dbReference>
<dbReference type="AlphaFoldDB" id="A0A8K0G1Q3"/>
<gene>
    <name evidence="15" type="ORF">ILUMI_23631</name>
</gene>
<dbReference type="GO" id="GO:0000287">
    <property type="term" value="F:magnesium ion binding"/>
    <property type="evidence" value="ECO:0007669"/>
    <property type="project" value="InterPro"/>
</dbReference>
<dbReference type="CDD" id="cd02004">
    <property type="entry name" value="TPP_BZL_OCoD_HPCL"/>
    <property type="match status" value="1"/>
</dbReference>
<dbReference type="EMBL" id="VTPC01090607">
    <property type="protein sequence ID" value="KAF2882553.1"/>
    <property type="molecule type" value="Genomic_DNA"/>
</dbReference>
<dbReference type="GO" id="GO:0030976">
    <property type="term" value="F:thiamine pyrophosphate binding"/>
    <property type="evidence" value="ECO:0007669"/>
    <property type="project" value="InterPro"/>
</dbReference>
<keyword evidence="5 11" id="KW-0786">Thiamine pyrophosphate</keyword>
<dbReference type="Proteomes" id="UP000801492">
    <property type="component" value="Unassembled WGS sequence"/>
</dbReference>
<name>A0A8K0G1Q3_IGNLU</name>
<keyword evidence="16" id="KW-1185">Reference proteome</keyword>
<evidence type="ECO:0000259" key="12">
    <source>
        <dbReference type="Pfam" id="PF00205"/>
    </source>
</evidence>
<comment type="caution">
    <text evidence="15">The sequence shown here is derived from an EMBL/GenBank/DDBJ whole genome shotgun (WGS) entry which is preliminary data.</text>
</comment>
<evidence type="ECO:0000256" key="2">
    <source>
        <dbReference type="ARBA" id="ARBA00007812"/>
    </source>
</evidence>
<keyword evidence="4" id="KW-0460">Magnesium</keyword>
<dbReference type="Pfam" id="PF02775">
    <property type="entry name" value="TPP_enzyme_C"/>
    <property type="match status" value="1"/>
</dbReference>
<evidence type="ECO:0000256" key="11">
    <source>
        <dbReference type="RuleBase" id="RU362132"/>
    </source>
</evidence>
<evidence type="ECO:0000256" key="3">
    <source>
        <dbReference type="ARBA" id="ARBA00022723"/>
    </source>
</evidence>
<proteinExistence type="inferred from homology"/>
<sequence>MEEEIDGNNVLAQALKQQGIEYVFGIVGIPVIELSMALQANGINYIGMRNEQAACYAAQAIGYLTGIPGACLVVSGPGLLHCTGGMANAQVNCWPLLVIGGSAPQDHEGIGGFQECNQVELSRPYCKYAARPPSVSLIPLHVEKAVRLTRVGRPGVAYLDFPGNLLQARVPSNTVPQQYVSNEVPVVYPDPRSIEQAVLLLMKAERPLVIVGKGSAYARAENEIRELISNTNLPFLATPMGKGVVPDNSPNSIAPARSLALLKADVVLLLGARLNWMLHFGRQPRYSSDVKIIQVDSYAEELNNSLKSAVAIQSDIKPAVRFIVDGLKKNNFRFDKNRNWWTTLNKKCEDNRKSVQATVMDTSPPLNYYTVFHHLQELLPENCLIVSEGANTMDIGRTMLLNNLPRHRLDAGTFGTMGVGPGFAIAAAFWCNKYEPNKRVICVEGDSAFGFSGMEIETMVRYKLPIIIVVVNNSGIYGGLDKETFEELQATDEATQSLPPTSLTFATRYENMMNLFGRTGHFCQTIPELQNAIKESLKVKDGPTIINVIISPTADRKAQTFNWLTESKL</sequence>
<dbReference type="FunFam" id="3.40.50.970:FF:000067">
    <property type="entry name" value="2-hydroxyacyl-CoA lyase 1"/>
    <property type="match status" value="1"/>
</dbReference>
<evidence type="ECO:0000259" key="13">
    <source>
        <dbReference type="Pfam" id="PF02775"/>
    </source>
</evidence>
<reference evidence="15" key="1">
    <citation type="submission" date="2019-08" db="EMBL/GenBank/DDBJ databases">
        <title>The genome of the North American firefly Photinus pyralis.</title>
        <authorList>
            <consortium name="Photinus pyralis genome working group"/>
            <person name="Fallon T.R."/>
            <person name="Sander Lower S.E."/>
            <person name="Weng J.-K."/>
        </authorList>
    </citation>
    <scope>NUCLEOTIDE SEQUENCE</scope>
    <source>
        <strain evidence="15">TRF0915ILg1</strain>
        <tissue evidence="15">Whole body</tissue>
    </source>
</reference>
<dbReference type="Gene3D" id="3.40.50.1220">
    <property type="entry name" value="TPP-binding domain"/>
    <property type="match status" value="1"/>
</dbReference>
<dbReference type="Pfam" id="PF02776">
    <property type="entry name" value="TPP_enzyme_N"/>
    <property type="match status" value="1"/>
</dbReference>
<dbReference type="SUPFAM" id="SSF52518">
    <property type="entry name" value="Thiamin diphosphate-binding fold (THDP-binding)"/>
    <property type="match status" value="2"/>
</dbReference>
<dbReference type="CDD" id="cd07035">
    <property type="entry name" value="TPP_PYR_POX_like"/>
    <property type="match status" value="1"/>
</dbReference>
<comment type="catalytic activity">
    <reaction evidence="8">
        <text>an (R)-2-hydroxy-long-chain-fatty acyl-CoA = a long-chain fatty aldehyde + formyl-CoA</text>
        <dbReference type="Rhea" id="RHEA:67444"/>
        <dbReference type="ChEBI" id="CHEBI:17176"/>
        <dbReference type="ChEBI" id="CHEBI:57376"/>
        <dbReference type="ChEBI" id="CHEBI:170012"/>
        <dbReference type="EC" id="4.1.2.63"/>
    </reaction>
    <physiologicalReaction direction="left-to-right" evidence="8">
        <dbReference type="Rhea" id="RHEA:67445"/>
    </physiologicalReaction>
</comment>
<evidence type="ECO:0000256" key="9">
    <source>
        <dbReference type="ARBA" id="ARBA00044518"/>
    </source>
</evidence>
<dbReference type="SUPFAM" id="SSF52467">
    <property type="entry name" value="DHS-like NAD/FAD-binding domain"/>
    <property type="match status" value="1"/>
</dbReference>
<evidence type="ECO:0000256" key="8">
    <source>
        <dbReference type="ARBA" id="ARBA00044454"/>
    </source>
</evidence>
<organism evidence="15 16">
    <name type="scientific">Ignelater luminosus</name>
    <name type="common">Cucubano</name>
    <name type="synonym">Pyrophorus luminosus</name>
    <dbReference type="NCBI Taxonomy" id="2038154"/>
    <lineage>
        <taxon>Eukaryota</taxon>
        <taxon>Metazoa</taxon>
        <taxon>Ecdysozoa</taxon>
        <taxon>Arthropoda</taxon>
        <taxon>Hexapoda</taxon>
        <taxon>Insecta</taxon>
        <taxon>Pterygota</taxon>
        <taxon>Neoptera</taxon>
        <taxon>Endopterygota</taxon>
        <taxon>Coleoptera</taxon>
        <taxon>Polyphaga</taxon>
        <taxon>Elateriformia</taxon>
        <taxon>Elateroidea</taxon>
        <taxon>Elateridae</taxon>
        <taxon>Agrypninae</taxon>
        <taxon>Pyrophorini</taxon>
        <taxon>Ignelater</taxon>
    </lineage>
</organism>
<comment type="similarity">
    <text evidence="2 11">Belongs to the TPP enzyme family.</text>
</comment>
<dbReference type="FunFam" id="3.40.50.1220:FF:000006">
    <property type="entry name" value="2-hydroxyacyl-CoA lyase 1"/>
    <property type="match status" value="1"/>
</dbReference>
<dbReference type="GO" id="GO:0001561">
    <property type="term" value="P:fatty acid alpha-oxidation"/>
    <property type="evidence" value="ECO:0007669"/>
    <property type="project" value="TreeGrafter"/>
</dbReference>
<evidence type="ECO:0000256" key="7">
    <source>
        <dbReference type="ARBA" id="ARBA00044451"/>
    </source>
</evidence>
<dbReference type="FunFam" id="3.40.50.970:FF:000027">
    <property type="entry name" value="2-hydroxyacyl-CoA lyase 1"/>
    <property type="match status" value="1"/>
</dbReference>
<dbReference type="InterPro" id="IPR045025">
    <property type="entry name" value="HACL1-like"/>
</dbReference>
<dbReference type="Gene3D" id="3.40.50.970">
    <property type="match status" value="2"/>
</dbReference>
<dbReference type="Pfam" id="PF00205">
    <property type="entry name" value="TPP_enzyme_M"/>
    <property type="match status" value="1"/>
</dbReference>
<evidence type="ECO:0000259" key="14">
    <source>
        <dbReference type="Pfam" id="PF02776"/>
    </source>
</evidence>
<dbReference type="GO" id="GO:0106359">
    <property type="term" value="F:2-hydroxyacyl-CoA lyase activity"/>
    <property type="evidence" value="ECO:0007669"/>
    <property type="project" value="UniProtKB-EC"/>
</dbReference>
<keyword evidence="3" id="KW-0479">Metal-binding</keyword>
<dbReference type="OrthoDB" id="16262at2759"/>
<evidence type="ECO:0000313" key="15">
    <source>
        <dbReference type="EMBL" id="KAF2882553.1"/>
    </source>
</evidence>
<evidence type="ECO:0000256" key="1">
    <source>
        <dbReference type="ARBA" id="ARBA00001964"/>
    </source>
</evidence>
<comment type="catalytic activity">
    <reaction evidence="7">
        <text>a 2-hydroxy-3-methyl fatty acyl-CoA = a 2-methyl-branched fatty aldehyde + formyl-CoA</text>
        <dbReference type="Rhea" id="RHEA:25375"/>
        <dbReference type="ChEBI" id="CHEBI:49188"/>
        <dbReference type="ChEBI" id="CHEBI:57376"/>
        <dbReference type="ChEBI" id="CHEBI:58783"/>
        <dbReference type="EC" id="4.1.2.63"/>
    </reaction>
    <physiologicalReaction direction="left-to-right" evidence="7">
        <dbReference type="Rhea" id="RHEA:25376"/>
    </physiologicalReaction>
</comment>
<dbReference type="InterPro" id="IPR011766">
    <property type="entry name" value="TPP_enzyme_TPP-bd"/>
</dbReference>
<evidence type="ECO:0000256" key="4">
    <source>
        <dbReference type="ARBA" id="ARBA00022842"/>
    </source>
</evidence>
<dbReference type="PANTHER" id="PTHR43710">
    <property type="entry name" value="2-HYDROXYACYL-COA LYASE"/>
    <property type="match status" value="1"/>
</dbReference>
<evidence type="ECO:0000256" key="5">
    <source>
        <dbReference type="ARBA" id="ARBA00023052"/>
    </source>
</evidence>
<feature type="domain" description="Thiamine pyrophosphate enzyme TPP-binding" evidence="13">
    <location>
        <begin position="389"/>
        <end position="548"/>
    </location>
</feature>
<evidence type="ECO:0000313" key="16">
    <source>
        <dbReference type="Proteomes" id="UP000801492"/>
    </source>
</evidence>